<dbReference type="Proteomes" id="UP001244295">
    <property type="component" value="Unassembled WGS sequence"/>
</dbReference>
<protein>
    <recommendedName>
        <fullName evidence="3">Lipoprotein</fullName>
    </recommendedName>
</protein>
<accession>A0AAW8E3V7</accession>
<organism evidence="1 2">
    <name type="scientific">Variovorax boronicumulans</name>
    <dbReference type="NCBI Taxonomy" id="436515"/>
    <lineage>
        <taxon>Bacteria</taxon>
        <taxon>Pseudomonadati</taxon>
        <taxon>Pseudomonadota</taxon>
        <taxon>Betaproteobacteria</taxon>
        <taxon>Burkholderiales</taxon>
        <taxon>Comamonadaceae</taxon>
        <taxon>Variovorax</taxon>
    </lineage>
</organism>
<sequence length="355" mass="39646">MSFLDASCARTGIGKALKSRNSTCIVLGAMFLFSLSGCSVRKDSPEERIGNFQFQYVDFTGYLRPADPSYLIVRHGRLFPKEVKAPDETGRFIAIEARLAGPHPTWLVSSVSNFYFLKEAPDGSVAVTPLPTTARAIPNAWIANGIATTRLDAGRWFVHDARTHELTNGRAPQYTGRILDERSLQIQLLPLQSIPGVDFDLDEIVSVSPDNSTAAWFSYLFSSGEKKGALTVVDKDGETMPFTKLDPLLYDDASPLNDAWTPWFNTFASWRRTKEGRWVVDIDHEKVAELVEKRLREKEAEDACRKRQLERPLDLRETSTTGPVAAVESILDCDPNAGKNAHRLPLRRNATDGRF</sequence>
<dbReference type="EMBL" id="JAUSRR010000010">
    <property type="protein sequence ID" value="MDP9926284.1"/>
    <property type="molecule type" value="Genomic_DNA"/>
</dbReference>
<proteinExistence type="predicted"/>
<evidence type="ECO:0008006" key="3">
    <source>
        <dbReference type="Google" id="ProtNLM"/>
    </source>
</evidence>
<gene>
    <name evidence="1" type="ORF">J2W25_005331</name>
</gene>
<evidence type="ECO:0000313" key="1">
    <source>
        <dbReference type="EMBL" id="MDP9926284.1"/>
    </source>
</evidence>
<name>A0AAW8E3V7_9BURK</name>
<dbReference type="RefSeq" id="WP_307638064.1">
    <property type="nucleotide sequence ID" value="NZ_JAUSRR010000010.1"/>
</dbReference>
<reference evidence="1" key="1">
    <citation type="submission" date="2023-07" db="EMBL/GenBank/DDBJ databases">
        <title>Sorghum-associated microbial communities from plants grown in Nebraska, USA.</title>
        <authorList>
            <person name="Schachtman D."/>
        </authorList>
    </citation>
    <scope>NUCLEOTIDE SEQUENCE</scope>
    <source>
        <strain evidence="1">DS2795</strain>
    </source>
</reference>
<dbReference type="AlphaFoldDB" id="A0AAW8E3V7"/>
<comment type="caution">
    <text evidence="1">The sequence shown here is derived from an EMBL/GenBank/DDBJ whole genome shotgun (WGS) entry which is preliminary data.</text>
</comment>
<evidence type="ECO:0000313" key="2">
    <source>
        <dbReference type="Proteomes" id="UP001244295"/>
    </source>
</evidence>